<dbReference type="GO" id="GO:0007165">
    <property type="term" value="P:signal transduction"/>
    <property type="evidence" value="ECO:0007669"/>
    <property type="project" value="UniProtKB-KW"/>
</dbReference>
<sequence length="218" mass="24422">MMSIGLYAGCTMTCSFWGVYPYTDENGPFLPIAAYIPINTTDSTTFGFVYAYEIIATLIGGYTDLSSDCLIASLIMVVCGQLNILNDSLVNITKMANQELKEMRCCNFRHMHKKQELVNQKLKECVDHHKAILEFGRPPSDTCNVYEEKINPGLDEIAKKVSAAELMVRKRLAKGFYSLVANSKELSKQNANILGLVFDFIQNVDIPKVPVQEICYLP</sequence>
<dbReference type="Pfam" id="PF02949">
    <property type="entry name" value="7tm_6"/>
    <property type="match status" value="1"/>
</dbReference>
<evidence type="ECO:0000256" key="2">
    <source>
        <dbReference type="ARBA" id="ARBA00022475"/>
    </source>
</evidence>
<dbReference type="GO" id="GO:0004984">
    <property type="term" value="F:olfactory receptor activity"/>
    <property type="evidence" value="ECO:0007669"/>
    <property type="project" value="InterPro"/>
</dbReference>
<dbReference type="PANTHER" id="PTHR21137:SF35">
    <property type="entry name" value="ODORANT RECEPTOR 19A-RELATED"/>
    <property type="match status" value="1"/>
</dbReference>
<keyword evidence="3" id="KW-0716">Sensory transduction</keyword>
<protein>
    <recommendedName>
        <fullName evidence="12">7tm 6 domain containing protein</fullName>
    </recommendedName>
</protein>
<keyword evidence="4" id="KW-0812">Transmembrane</keyword>
<evidence type="ECO:0000256" key="3">
    <source>
        <dbReference type="ARBA" id="ARBA00022606"/>
    </source>
</evidence>
<dbReference type="GO" id="GO:0005549">
    <property type="term" value="F:odorant binding"/>
    <property type="evidence" value="ECO:0007669"/>
    <property type="project" value="InterPro"/>
</dbReference>
<evidence type="ECO:0000256" key="9">
    <source>
        <dbReference type="ARBA" id="ARBA00023224"/>
    </source>
</evidence>
<keyword evidence="7" id="KW-0472">Membrane</keyword>
<proteinExistence type="predicted"/>
<keyword evidence="8" id="KW-0675">Receptor</keyword>
<gene>
    <name evidence="10" type="ORF">DIABBA_LOCUS4082</name>
</gene>
<dbReference type="OrthoDB" id="8189294at2759"/>
<evidence type="ECO:0000256" key="4">
    <source>
        <dbReference type="ARBA" id="ARBA00022692"/>
    </source>
</evidence>
<accession>A0A9N9SVQ5</accession>
<dbReference type="GO" id="GO:0005886">
    <property type="term" value="C:plasma membrane"/>
    <property type="evidence" value="ECO:0007669"/>
    <property type="project" value="UniProtKB-SubCell"/>
</dbReference>
<organism evidence="10 11">
    <name type="scientific">Diabrotica balteata</name>
    <name type="common">Banded cucumber beetle</name>
    <dbReference type="NCBI Taxonomy" id="107213"/>
    <lineage>
        <taxon>Eukaryota</taxon>
        <taxon>Metazoa</taxon>
        <taxon>Ecdysozoa</taxon>
        <taxon>Arthropoda</taxon>
        <taxon>Hexapoda</taxon>
        <taxon>Insecta</taxon>
        <taxon>Pterygota</taxon>
        <taxon>Neoptera</taxon>
        <taxon>Endopterygota</taxon>
        <taxon>Coleoptera</taxon>
        <taxon>Polyphaga</taxon>
        <taxon>Cucujiformia</taxon>
        <taxon>Chrysomeloidea</taxon>
        <taxon>Chrysomelidae</taxon>
        <taxon>Galerucinae</taxon>
        <taxon>Diabroticina</taxon>
        <taxon>Diabroticites</taxon>
        <taxon>Diabrotica</taxon>
    </lineage>
</organism>
<dbReference type="Proteomes" id="UP001153709">
    <property type="component" value="Chromosome 2"/>
</dbReference>
<evidence type="ECO:0000256" key="7">
    <source>
        <dbReference type="ARBA" id="ARBA00023136"/>
    </source>
</evidence>
<keyword evidence="2" id="KW-1003">Cell membrane</keyword>
<comment type="subcellular location">
    <subcellularLocation>
        <location evidence="1">Cell membrane</location>
        <topology evidence="1">Multi-pass membrane protein</topology>
    </subcellularLocation>
</comment>
<evidence type="ECO:0000256" key="6">
    <source>
        <dbReference type="ARBA" id="ARBA00022989"/>
    </source>
</evidence>
<name>A0A9N9SVQ5_DIABA</name>
<evidence type="ECO:0000256" key="5">
    <source>
        <dbReference type="ARBA" id="ARBA00022725"/>
    </source>
</evidence>
<keyword evidence="9" id="KW-0807">Transducer</keyword>
<dbReference type="EMBL" id="OU898277">
    <property type="protein sequence ID" value="CAG9830373.1"/>
    <property type="molecule type" value="Genomic_DNA"/>
</dbReference>
<evidence type="ECO:0000313" key="10">
    <source>
        <dbReference type="EMBL" id="CAG9830373.1"/>
    </source>
</evidence>
<keyword evidence="5" id="KW-0552">Olfaction</keyword>
<dbReference type="AlphaFoldDB" id="A0A9N9SVQ5"/>
<evidence type="ECO:0000256" key="1">
    <source>
        <dbReference type="ARBA" id="ARBA00004651"/>
    </source>
</evidence>
<reference evidence="10" key="1">
    <citation type="submission" date="2022-01" db="EMBL/GenBank/DDBJ databases">
        <authorList>
            <person name="King R."/>
        </authorList>
    </citation>
    <scope>NUCLEOTIDE SEQUENCE</scope>
</reference>
<keyword evidence="11" id="KW-1185">Reference proteome</keyword>
<evidence type="ECO:0008006" key="12">
    <source>
        <dbReference type="Google" id="ProtNLM"/>
    </source>
</evidence>
<dbReference type="InterPro" id="IPR004117">
    <property type="entry name" value="7tm6_olfct_rcpt"/>
</dbReference>
<dbReference type="PANTHER" id="PTHR21137">
    <property type="entry name" value="ODORANT RECEPTOR"/>
    <property type="match status" value="1"/>
</dbReference>
<evidence type="ECO:0000313" key="11">
    <source>
        <dbReference type="Proteomes" id="UP001153709"/>
    </source>
</evidence>
<evidence type="ECO:0000256" key="8">
    <source>
        <dbReference type="ARBA" id="ARBA00023170"/>
    </source>
</evidence>
<keyword evidence="6" id="KW-1133">Transmembrane helix</keyword>